<accession>A0A5D6V6P1</accession>
<evidence type="ECO:0000256" key="3">
    <source>
        <dbReference type="ARBA" id="ARBA00022989"/>
    </source>
</evidence>
<evidence type="ECO:0000313" key="8">
    <source>
        <dbReference type="Proteomes" id="UP000322791"/>
    </source>
</evidence>
<protein>
    <submittedName>
        <fullName evidence="7">O-antigen ligase family protein</fullName>
    </submittedName>
</protein>
<sequence length="497" mass="55731">MVPRTPGRSTGGMTPPRLTLPRWAPAPEFLVFGTFVLTLVGGGAWWLLRGDIRGLLPGLGILALTIILLDWRLVFYLFLFTLGFAHEFQLPGGLAMDVPSEPLMLVLMACVALALLFRQQELTTREWQHPLLALLLLQLLWAGASTLTSVDTVKSVKFLLAKLWYLIPFVLGTLLLLRKPAKLWQLSGIYTLSACLTVVYTVVRHAGTGFGFASIHPALQPFYRNHVAYATVLALLLPYALYGAQAALPGRTRRAWQVAIVLLFFGLITSYTRASFLSLPAAAGFYLVLRWRQTRRLLMGIAVAAVAAGSYFAYQSNFMRYAPDFEQTVFNGQNFEKHLEATYELKDVSGMERLYRWIAAARMAHEKPWLGSGPSTFYPEYKRYTIKGFRTYVSDNPERSTTHNYFLLLLAEQGVPGCALFALVVGTALLLVERLYHRSARPEHRRLVLAAGLSFFIIVFHLLLNELVEVDKIGSFFFIALAALMRLDVTIPEKESC</sequence>
<feature type="transmembrane region" description="Helical" evidence="5">
    <location>
        <begin position="60"/>
        <end position="82"/>
    </location>
</feature>
<comment type="subcellular location">
    <subcellularLocation>
        <location evidence="1">Membrane</location>
        <topology evidence="1">Multi-pass membrane protein</topology>
    </subcellularLocation>
</comment>
<dbReference type="GO" id="GO:0016020">
    <property type="term" value="C:membrane"/>
    <property type="evidence" value="ECO:0007669"/>
    <property type="project" value="UniProtKB-SubCell"/>
</dbReference>
<dbReference type="AlphaFoldDB" id="A0A5D6V6P1"/>
<feature type="transmembrane region" description="Helical" evidence="5">
    <location>
        <begin position="156"/>
        <end position="177"/>
    </location>
</feature>
<dbReference type="InterPro" id="IPR007016">
    <property type="entry name" value="O-antigen_ligase-rel_domated"/>
</dbReference>
<feature type="transmembrane region" description="Helical" evidence="5">
    <location>
        <begin position="227"/>
        <end position="244"/>
    </location>
</feature>
<feature type="transmembrane region" description="Helical" evidence="5">
    <location>
        <begin position="296"/>
        <end position="314"/>
    </location>
</feature>
<feature type="transmembrane region" description="Helical" evidence="5">
    <location>
        <begin position="131"/>
        <end position="150"/>
    </location>
</feature>
<name>A0A5D6V6P1_9BACT</name>
<keyword evidence="3 5" id="KW-1133">Transmembrane helix</keyword>
<keyword evidence="4 5" id="KW-0472">Membrane</keyword>
<reference evidence="7 8" key="1">
    <citation type="submission" date="2019-08" db="EMBL/GenBank/DDBJ databases">
        <authorList>
            <person name="Seo M.-J."/>
        </authorList>
    </citation>
    <scope>NUCLEOTIDE SEQUENCE [LARGE SCALE GENOMIC DNA]</scope>
    <source>
        <strain evidence="7 8">KIGAM108</strain>
    </source>
</reference>
<keyword evidence="7" id="KW-0436">Ligase</keyword>
<feature type="transmembrane region" description="Helical" evidence="5">
    <location>
        <begin position="447"/>
        <end position="464"/>
    </location>
</feature>
<gene>
    <name evidence="7" type="ORF">FY528_07675</name>
</gene>
<evidence type="ECO:0000256" key="5">
    <source>
        <dbReference type="SAM" id="Phobius"/>
    </source>
</evidence>
<evidence type="ECO:0000256" key="4">
    <source>
        <dbReference type="ARBA" id="ARBA00023136"/>
    </source>
</evidence>
<keyword evidence="8" id="KW-1185">Reference proteome</keyword>
<dbReference type="Pfam" id="PF04932">
    <property type="entry name" value="Wzy_C"/>
    <property type="match status" value="1"/>
</dbReference>
<evidence type="ECO:0000256" key="1">
    <source>
        <dbReference type="ARBA" id="ARBA00004141"/>
    </source>
</evidence>
<dbReference type="PANTHER" id="PTHR37422">
    <property type="entry name" value="TEICHURONIC ACID BIOSYNTHESIS PROTEIN TUAE"/>
    <property type="match status" value="1"/>
</dbReference>
<evidence type="ECO:0000259" key="6">
    <source>
        <dbReference type="Pfam" id="PF04932"/>
    </source>
</evidence>
<dbReference type="GO" id="GO:0016874">
    <property type="term" value="F:ligase activity"/>
    <property type="evidence" value="ECO:0007669"/>
    <property type="project" value="UniProtKB-KW"/>
</dbReference>
<organism evidence="7 8">
    <name type="scientific">Hymenobacter lutimineralis</name>
    <dbReference type="NCBI Taxonomy" id="2606448"/>
    <lineage>
        <taxon>Bacteria</taxon>
        <taxon>Pseudomonadati</taxon>
        <taxon>Bacteroidota</taxon>
        <taxon>Cytophagia</taxon>
        <taxon>Cytophagales</taxon>
        <taxon>Hymenobacteraceae</taxon>
        <taxon>Hymenobacter</taxon>
    </lineage>
</organism>
<feature type="transmembrane region" description="Helical" evidence="5">
    <location>
        <begin position="29"/>
        <end position="48"/>
    </location>
</feature>
<dbReference type="EMBL" id="VTHL01000006">
    <property type="protein sequence ID" value="TYZ10927.1"/>
    <property type="molecule type" value="Genomic_DNA"/>
</dbReference>
<dbReference type="Proteomes" id="UP000322791">
    <property type="component" value="Unassembled WGS sequence"/>
</dbReference>
<proteinExistence type="predicted"/>
<feature type="domain" description="O-antigen ligase-related" evidence="6">
    <location>
        <begin position="259"/>
        <end position="422"/>
    </location>
</feature>
<dbReference type="PANTHER" id="PTHR37422:SF13">
    <property type="entry name" value="LIPOPOLYSACCHARIDE BIOSYNTHESIS PROTEIN PA4999-RELATED"/>
    <property type="match status" value="1"/>
</dbReference>
<dbReference type="InterPro" id="IPR051533">
    <property type="entry name" value="WaaL-like"/>
</dbReference>
<evidence type="ECO:0000256" key="2">
    <source>
        <dbReference type="ARBA" id="ARBA00022692"/>
    </source>
</evidence>
<evidence type="ECO:0000313" key="7">
    <source>
        <dbReference type="EMBL" id="TYZ10927.1"/>
    </source>
</evidence>
<keyword evidence="2 5" id="KW-0812">Transmembrane</keyword>
<feature type="transmembrane region" description="Helical" evidence="5">
    <location>
        <begin position="414"/>
        <end position="435"/>
    </location>
</feature>
<feature type="transmembrane region" description="Helical" evidence="5">
    <location>
        <begin position="256"/>
        <end position="289"/>
    </location>
</feature>
<comment type="caution">
    <text evidence="7">The sequence shown here is derived from an EMBL/GenBank/DDBJ whole genome shotgun (WGS) entry which is preliminary data.</text>
</comment>
<feature type="transmembrane region" description="Helical" evidence="5">
    <location>
        <begin position="102"/>
        <end position="119"/>
    </location>
</feature>